<sequence length="377" mass="39950">MVAETKLYDSLSIQPSASQEEIKKAYRKAALKWHPDKNKDNPQAAEKFKEVGQAYEVLSDPEKRKVYDQYGLEFLLKGGATAPPPGAEDGGMPGGFSGFPGGFSGFGGPGGGTRSFHFSTNGGGGGSGFNFSNPEDIFAQFARNSGGAGGSFGGGGGGEEDLFDLLSGMGGAGGRGSRRTGGGFGSSARAQPPRPPTPDVSIVEKDLPVSLEDLFTGTKKKMKINRKKFDPQTGKRSKEEKILEMDIKPGLKAGSKIKFAGVGDDTDGGTQDLHFIVKEKDHSTLIREGDNLRTTIELDLKEALTGWERKVTTIDGKQLPVRGGGPTQPGSTQVFPGHGMPISKKPGTRGDFIVEIKVKFPTTLTTAQKQKIKEALP</sequence>
<name>A0ACC3A8M8_9EURO</name>
<evidence type="ECO:0000313" key="2">
    <source>
        <dbReference type="Proteomes" id="UP001172386"/>
    </source>
</evidence>
<dbReference type="EMBL" id="JAPDRQ010000065">
    <property type="protein sequence ID" value="KAJ9657333.1"/>
    <property type="molecule type" value="Genomic_DNA"/>
</dbReference>
<organism evidence="1 2">
    <name type="scientific">Neophaeococcomyces mojaviensis</name>
    <dbReference type="NCBI Taxonomy" id="3383035"/>
    <lineage>
        <taxon>Eukaryota</taxon>
        <taxon>Fungi</taxon>
        <taxon>Dikarya</taxon>
        <taxon>Ascomycota</taxon>
        <taxon>Pezizomycotina</taxon>
        <taxon>Eurotiomycetes</taxon>
        <taxon>Chaetothyriomycetidae</taxon>
        <taxon>Chaetothyriales</taxon>
        <taxon>Chaetothyriales incertae sedis</taxon>
        <taxon>Neophaeococcomyces</taxon>
    </lineage>
</organism>
<gene>
    <name evidence="1" type="primary">SIS1</name>
    <name evidence="1" type="ORF">H2198_004344</name>
</gene>
<proteinExistence type="predicted"/>
<reference evidence="1" key="1">
    <citation type="submission" date="2022-10" db="EMBL/GenBank/DDBJ databases">
        <title>Culturing micro-colonial fungi from biological soil crusts in the Mojave desert and describing Neophaeococcomyces mojavensis, and introducing the new genera and species Taxawa tesnikishii.</title>
        <authorList>
            <person name="Kurbessoian T."/>
            <person name="Stajich J.E."/>
        </authorList>
    </citation>
    <scope>NUCLEOTIDE SEQUENCE</scope>
    <source>
        <strain evidence="1">JES_112</strain>
    </source>
</reference>
<protein>
    <submittedName>
        <fullName evidence="1">Molecular chaperone (DnaJ super)</fullName>
    </submittedName>
</protein>
<keyword evidence="2" id="KW-1185">Reference proteome</keyword>
<evidence type="ECO:0000313" key="1">
    <source>
        <dbReference type="EMBL" id="KAJ9657333.1"/>
    </source>
</evidence>
<dbReference type="Proteomes" id="UP001172386">
    <property type="component" value="Unassembled WGS sequence"/>
</dbReference>
<comment type="caution">
    <text evidence="1">The sequence shown here is derived from an EMBL/GenBank/DDBJ whole genome shotgun (WGS) entry which is preliminary data.</text>
</comment>
<accession>A0ACC3A8M8</accession>